<reference evidence="8 9" key="1">
    <citation type="submission" date="2019-11" db="EMBL/GenBank/DDBJ databases">
        <title>Comparative genomics of hydrocarbon-degrading Desulfosarcina strains.</title>
        <authorList>
            <person name="Watanabe M."/>
            <person name="Kojima H."/>
            <person name="Fukui M."/>
        </authorList>
    </citation>
    <scope>NUCLEOTIDE SEQUENCE [LARGE SCALE GENOMIC DNA]</scope>
    <source>
        <strain evidence="8 9">PL12</strain>
    </source>
</reference>
<organism evidence="8 9">
    <name type="scientific">Desulfosarcina alkanivorans</name>
    <dbReference type="NCBI Taxonomy" id="571177"/>
    <lineage>
        <taxon>Bacteria</taxon>
        <taxon>Pseudomonadati</taxon>
        <taxon>Thermodesulfobacteriota</taxon>
        <taxon>Desulfobacteria</taxon>
        <taxon>Desulfobacterales</taxon>
        <taxon>Desulfosarcinaceae</taxon>
        <taxon>Desulfosarcina</taxon>
    </lineage>
</organism>
<evidence type="ECO:0000256" key="5">
    <source>
        <dbReference type="ARBA" id="ARBA00023163"/>
    </source>
</evidence>
<dbReference type="OrthoDB" id="9780326at2"/>
<evidence type="ECO:0000256" key="4">
    <source>
        <dbReference type="ARBA" id="ARBA00023125"/>
    </source>
</evidence>
<dbReference type="InterPro" id="IPR014284">
    <property type="entry name" value="RNA_pol_sigma-70_dom"/>
</dbReference>
<sequence length="181" mass="21073">MILQRTHSRQSDAHLVRLVSEGNERAFRELLHRHQDAVYGFARRMLGDSQEAEDVTQDTFLRLYRASSRYRPEASLRTFLFRIAKNICIDYHRKKRPELMAQLPEIATEETPLDLLESAIEAGRLEKAIEALPANQRAALLLRHGEQMRYNQIAEVMELSVSAVESLLVRARRTLRRDLYT</sequence>
<gene>
    <name evidence="8" type="ORF">DSCA_18870</name>
</gene>
<dbReference type="SUPFAM" id="SSF88946">
    <property type="entry name" value="Sigma2 domain of RNA polymerase sigma factors"/>
    <property type="match status" value="1"/>
</dbReference>
<dbReference type="InterPro" id="IPR013325">
    <property type="entry name" value="RNA_pol_sigma_r2"/>
</dbReference>
<feature type="domain" description="RNA polymerase sigma factor 70 region 4 type 2" evidence="7">
    <location>
        <begin position="124"/>
        <end position="175"/>
    </location>
</feature>
<name>A0A5K7YTH9_9BACT</name>
<dbReference type="InterPro" id="IPR013324">
    <property type="entry name" value="RNA_pol_sigma_r3/r4-like"/>
</dbReference>
<accession>A0A5K7YTH9</accession>
<dbReference type="InterPro" id="IPR036388">
    <property type="entry name" value="WH-like_DNA-bd_sf"/>
</dbReference>
<dbReference type="GO" id="GO:0016987">
    <property type="term" value="F:sigma factor activity"/>
    <property type="evidence" value="ECO:0007669"/>
    <property type="project" value="UniProtKB-KW"/>
</dbReference>
<dbReference type="Gene3D" id="1.10.10.10">
    <property type="entry name" value="Winged helix-like DNA-binding domain superfamily/Winged helix DNA-binding domain"/>
    <property type="match status" value="1"/>
</dbReference>
<evidence type="ECO:0000313" key="9">
    <source>
        <dbReference type="Proteomes" id="UP000427906"/>
    </source>
</evidence>
<protein>
    <submittedName>
        <fullName evidence="8">RNA polymerase sigma subunit ECF family protein</fullName>
    </submittedName>
</protein>
<dbReference type="NCBIfam" id="TIGR02937">
    <property type="entry name" value="sigma70-ECF"/>
    <property type="match status" value="1"/>
</dbReference>
<keyword evidence="3" id="KW-0731">Sigma factor</keyword>
<comment type="similarity">
    <text evidence="1">Belongs to the sigma-70 factor family. ECF subfamily.</text>
</comment>
<dbReference type="Proteomes" id="UP000427906">
    <property type="component" value="Chromosome"/>
</dbReference>
<dbReference type="GO" id="GO:0003677">
    <property type="term" value="F:DNA binding"/>
    <property type="evidence" value="ECO:0007669"/>
    <property type="project" value="UniProtKB-KW"/>
</dbReference>
<evidence type="ECO:0000256" key="3">
    <source>
        <dbReference type="ARBA" id="ARBA00023082"/>
    </source>
</evidence>
<dbReference type="CDD" id="cd06171">
    <property type="entry name" value="Sigma70_r4"/>
    <property type="match status" value="1"/>
</dbReference>
<evidence type="ECO:0000313" key="8">
    <source>
        <dbReference type="EMBL" id="BBO67957.1"/>
    </source>
</evidence>
<dbReference type="InterPro" id="IPR013249">
    <property type="entry name" value="RNA_pol_sigma70_r4_t2"/>
</dbReference>
<evidence type="ECO:0000256" key="2">
    <source>
        <dbReference type="ARBA" id="ARBA00023015"/>
    </source>
</evidence>
<keyword evidence="4" id="KW-0238">DNA-binding</keyword>
<evidence type="ECO:0000256" key="1">
    <source>
        <dbReference type="ARBA" id="ARBA00010641"/>
    </source>
</evidence>
<dbReference type="SUPFAM" id="SSF88659">
    <property type="entry name" value="Sigma3 and sigma4 domains of RNA polymerase sigma factors"/>
    <property type="match status" value="1"/>
</dbReference>
<proteinExistence type="inferred from homology"/>
<dbReference type="InterPro" id="IPR039425">
    <property type="entry name" value="RNA_pol_sigma-70-like"/>
</dbReference>
<dbReference type="AlphaFoldDB" id="A0A5K7YTH9"/>
<dbReference type="Pfam" id="PF04542">
    <property type="entry name" value="Sigma70_r2"/>
    <property type="match status" value="1"/>
</dbReference>
<evidence type="ECO:0000259" key="7">
    <source>
        <dbReference type="Pfam" id="PF08281"/>
    </source>
</evidence>
<feature type="domain" description="RNA polymerase sigma-70 region 2" evidence="6">
    <location>
        <begin position="30"/>
        <end position="96"/>
    </location>
</feature>
<dbReference type="PANTHER" id="PTHR43133">
    <property type="entry name" value="RNA POLYMERASE ECF-TYPE SIGMA FACTO"/>
    <property type="match status" value="1"/>
</dbReference>
<keyword evidence="9" id="KW-1185">Reference proteome</keyword>
<dbReference type="GO" id="GO:0006352">
    <property type="term" value="P:DNA-templated transcription initiation"/>
    <property type="evidence" value="ECO:0007669"/>
    <property type="project" value="InterPro"/>
</dbReference>
<evidence type="ECO:0000259" key="6">
    <source>
        <dbReference type="Pfam" id="PF04542"/>
    </source>
</evidence>
<dbReference type="EMBL" id="AP021874">
    <property type="protein sequence ID" value="BBO67957.1"/>
    <property type="molecule type" value="Genomic_DNA"/>
</dbReference>
<dbReference type="Gene3D" id="1.10.1740.10">
    <property type="match status" value="1"/>
</dbReference>
<dbReference type="RefSeq" id="WP_155316164.1">
    <property type="nucleotide sequence ID" value="NZ_AP021874.1"/>
</dbReference>
<dbReference type="Pfam" id="PF08281">
    <property type="entry name" value="Sigma70_r4_2"/>
    <property type="match status" value="1"/>
</dbReference>
<dbReference type="PANTHER" id="PTHR43133:SF8">
    <property type="entry name" value="RNA POLYMERASE SIGMA FACTOR HI_1459-RELATED"/>
    <property type="match status" value="1"/>
</dbReference>
<dbReference type="InterPro" id="IPR007627">
    <property type="entry name" value="RNA_pol_sigma70_r2"/>
</dbReference>
<dbReference type="KEGG" id="dalk:DSCA_18870"/>
<keyword evidence="2" id="KW-0805">Transcription regulation</keyword>
<keyword evidence="5" id="KW-0804">Transcription</keyword>